<proteinExistence type="predicted"/>
<reference evidence="2" key="2">
    <citation type="submission" date="2024-07" db="EMBL/GenBank/DDBJ databases">
        <title>Streptomyces haneummycinica sp. nov., a new antibiotic-producing actinobacterium isolated from marine sediment.</title>
        <authorList>
            <person name="Uemura M."/>
            <person name="Hamada M."/>
            <person name="Hirano S."/>
            <person name="Kobayashi K."/>
            <person name="Ohshiro T."/>
            <person name="Kobayashi T."/>
            <person name="Terahara T."/>
        </authorList>
    </citation>
    <scope>NUCLEOTIDE SEQUENCE</scope>
    <source>
        <strain evidence="2">KM77-8</strain>
    </source>
</reference>
<gene>
    <name evidence="2" type="ORF">SHKM778_36070</name>
</gene>
<organism evidence="2">
    <name type="scientific">Streptomyces haneummycinicus</name>
    <dbReference type="NCBI Taxonomy" id="3074435"/>
    <lineage>
        <taxon>Bacteria</taxon>
        <taxon>Bacillati</taxon>
        <taxon>Actinomycetota</taxon>
        <taxon>Actinomycetes</taxon>
        <taxon>Kitasatosporales</taxon>
        <taxon>Streptomycetaceae</taxon>
        <taxon>Streptomyces</taxon>
    </lineage>
</organism>
<reference evidence="2" key="1">
    <citation type="submission" date="2024-06" db="EMBL/GenBank/DDBJ databases">
        <authorList>
            <consortium name="consrtm"/>
            <person name="Uemura M."/>
            <person name="Terahara T."/>
        </authorList>
    </citation>
    <scope>NUCLEOTIDE SEQUENCE</scope>
    <source>
        <strain evidence="2">KM77-8</strain>
    </source>
</reference>
<evidence type="ECO:0000313" key="2">
    <source>
        <dbReference type="EMBL" id="BFO17219.1"/>
    </source>
</evidence>
<sequence length="82" mass="9114">MPDPTEQMVTDDAETILDASARPRRDLRKEGDVVTDLRGLKAGAEKVIELLYSRGRPLRIIRNDPEVRGQCRPGSLGESVKV</sequence>
<dbReference type="AlphaFoldDB" id="A0AAT9HIU0"/>
<evidence type="ECO:0000256" key="1">
    <source>
        <dbReference type="SAM" id="MobiDB-lite"/>
    </source>
</evidence>
<name>A0AAT9HIU0_9ACTN</name>
<dbReference type="EMBL" id="AP035768">
    <property type="protein sequence ID" value="BFO17219.1"/>
    <property type="molecule type" value="Genomic_DNA"/>
</dbReference>
<protein>
    <submittedName>
        <fullName evidence="2">Uncharacterized protein</fullName>
    </submittedName>
</protein>
<feature type="region of interest" description="Disordered" evidence="1">
    <location>
        <begin position="1"/>
        <end position="23"/>
    </location>
</feature>
<accession>A0AAT9HIU0</accession>